<proteinExistence type="predicted"/>
<gene>
    <name evidence="1" type="ORF">J2X78_000525</name>
</gene>
<evidence type="ECO:0000313" key="2">
    <source>
        <dbReference type="Proteomes" id="UP001246858"/>
    </source>
</evidence>
<sequence>MKPLSPWYLIHNNNNLDTPALAVYPDRVAQNIRLCLALAGGTDHLRPHVKTHKSAALTRLLIASGISSFKCATVAEAEMLGGCSAGDVLLAYQPTAAKLERLLALMLKYPGTSFSCLVDNPATLELLSAAAVRKKLTLPVYIDLNIGMNRTGIAPGKKARELYAQALATPQIELRGLHAYDGHIHASNPNERELACTAAFAPVEAWRNELKTAGLPYRLIAGGTPTFVFHARREHTECSPGTFVYWDQNYLNSLAEQPFLPAALVLTRVISVPAPGLVCVDLGHKAIASENNLLQRVTFLNCPGLTPLSHSEEHLVLSVPAGTQLEVGDLLYGLPFHICPTIAFYDQTLTIRDHQLSGYWEVTARKR</sequence>
<accession>A0ACC6KS54</accession>
<reference evidence="1" key="1">
    <citation type="submission" date="2023-07" db="EMBL/GenBank/DDBJ databases">
        <title>Sorghum-associated microbial communities from plants grown in Nebraska, USA.</title>
        <authorList>
            <person name="Schachtman D."/>
        </authorList>
    </citation>
    <scope>NUCLEOTIDE SEQUENCE</scope>
    <source>
        <strain evidence="1">2697</strain>
    </source>
</reference>
<protein>
    <submittedName>
        <fullName evidence="1">D-serine deaminase-like pyridoxal phosphate-dependent protein</fullName>
    </submittedName>
</protein>
<name>A0ACC6KS54_9SPHI</name>
<dbReference type="EMBL" id="JAVDTF010000001">
    <property type="protein sequence ID" value="MDR6781973.1"/>
    <property type="molecule type" value="Genomic_DNA"/>
</dbReference>
<dbReference type="Proteomes" id="UP001246858">
    <property type="component" value="Unassembled WGS sequence"/>
</dbReference>
<organism evidence="1 2">
    <name type="scientific">Pedobacter africanus</name>
    <dbReference type="NCBI Taxonomy" id="151894"/>
    <lineage>
        <taxon>Bacteria</taxon>
        <taxon>Pseudomonadati</taxon>
        <taxon>Bacteroidota</taxon>
        <taxon>Sphingobacteriia</taxon>
        <taxon>Sphingobacteriales</taxon>
        <taxon>Sphingobacteriaceae</taxon>
        <taxon>Pedobacter</taxon>
    </lineage>
</organism>
<evidence type="ECO:0000313" key="1">
    <source>
        <dbReference type="EMBL" id="MDR6781973.1"/>
    </source>
</evidence>
<comment type="caution">
    <text evidence="1">The sequence shown here is derived from an EMBL/GenBank/DDBJ whole genome shotgun (WGS) entry which is preliminary data.</text>
</comment>
<keyword evidence="2" id="KW-1185">Reference proteome</keyword>